<dbReference type="Pfam" id="PF02706">
    <property type="entry name" value="Wzz"/>
    <property type="match status" value="1"/>
</dbReference>
<dbReference type="PANTHER" id="PTHR32309">
    <property type="entry name" value="TYROSINE-PROTEIN KINASE"/>
    <property type="match status" value="1"/>
</dbReference>
<feature type="domain" description="Polysaccharide chain length determinant N-terminal" evidence="9">
    <location>
        <begin position="19"/>
        <end position="66"/>
    </location>
</feature>
<evidence type="ECO:0000256" key="7">
    <source>
        <dbReference type="SAM" id="MobiDB-lite"/>
    </source>
</evidence>
<feature type="compositionally biased region" description="Pro residues" evidence="7">
    <location>
        <begin position="198"/>
        <end position="214"/>
    </location>
</feature>
<organism evidence="10 11">
    <name type="scientific">Actinomadura macrotermitis</name>
    <dbReference type="NCBI Taxonomy" id="2585200"/>
    <lineage>
        <taxon>Bacteria</taxon>
        <taxon>Bacillati</taxon>
        <taxon>Actinomycetota</taxon>
        <taxon>Actinomycetes</taxon>
        <taxon>Streptosporangiales</taxon>
        <taxon>Thermomonosporaceae</taxon>
        <taxon>Actinomadura</taxon>
    </lineage>
</organism>
<proteinExistence type="inferred from homology"/>
<keyword evidence="5 8" id="KW-1133">Transmembrane helix</keyword>
<accession>A0A7K0BR69</accession>
<evidence type="ECO:0000256" key="1">
    <source>
        <dbReference type="ARBA" id="ARBA00004651"/>
    </source>
</evidence>
<dbReference type="AlphaFoldDB" id="A0A7K0BR69"/>
<evidence type="ECO:0000313" key="10">
    <source>
        <dbReference type="EMBL" id="MQY03683.1"/>
    </source>
</evidence>
<dbReference type="Proteomes" id="UP000487268">
    <property type="component" value="Unassembled WGS sequence"/>
</dbReference>
<evidence type="ECO:0000256" key="4">
    <source>
        <dbReference type="ARBA" id="ARBA00022692"/>
    </source>
</evidence>
<feature type="compositionally biased region" description="Low complexity" evidence="7">
    <location>
        <begin position="215"/>
        <end position="225"/>
    </location>
</feature>
<reference evidence="10 11" key="1">
    <citation type="submission" date="2019-10" db="EMBL/GenBank/DDBJ databases">
        <title>Actinomadura rubteroloni sp. nov. and Actinomadura macrotermitis sp. nov., isolated from the gut of fungus growing-termite Macrotermes natalensis.</title>
        <authorList>
            <person name="Benndorf R."/>
            <person name="Martin K."/>
            <person name="Kuefner M."/>
            <person name="De Beer W."/>
            <person name="Kaster A.-K."/>
            <person name="Vollmers J."/>
            <person name="Poulsen M."/>
            <person name="Beemelmanns C."/>
        </authorList>
    </citation>
    <scope>NUCLEOTIDE SEQUENCE [LARGE SCALE GENOMIC DNA]</scope>
    <source>
        <strain evidence="10 11">RB68</strain>
    </source>
</reference>
<evidence type="ECO:0000259" key="9">
    <source>
        <dbReference type="Pfam" id="PF02706"/>
    </source>
</evidence>
<dbReference type="InterPro" id="IPR050445">
    <property type="entry name" value="Bact_polysacc_biosynth/exp"/>
</dbReference>
<keyword evidence="4 8" id="KW-0812">Transmembrane</keyword>
<keyword evidence="3" id="KW-1003">Cell membrane</keyword>
<dbReference type="GO" id="GO:0005886">
    <property type="term" value="C:plasma membrane"/>
    <property type="evidence" value="ECO:0007669"/>
    <property type="project" value="UniProtKB-SubCell"/>
</dbReference>
<keyword evidence="11" id="KW-1185">Reference proteome</keyword>
<sequence length="225" mass="23017">MSKLQEPAKNLLGRFGPAAALLLLGALCGLVYALVRPPVYAATAHIIVVGKQDQNPAVNFAQVYGRLAVLPETLAYDTGTYDPKLADNVKATTSPDAPLIRLTGSGETPARAVQRANAAAQALIRFGAEREEDTGVRLALMNQAVPPLRPAAPNGPLDVAVGAAAGLLLAVLAAAAGLRPALPRTRREEKTARHRSPVPAPSPAPAPAPAPAPVQAPAAAPGEGE</sequence>
<dbReference type="PANTHER" id="PTHR32309:SF31">
    <property type="entry name" value="CAPSULAR EXOPOLYSACCHARIDE FAMILY"/>
    <property type="match status" value="1"/>
</dbReference>
<evidence type="ECO:0000256" key="8">
    <source>
        <dbReference type="SAM" id="Phobius"/>
    </source>
</evidence>
<dbReference type="RefSeq" id="WP_153531558.1">
    <property type="nucleotide sequence ID" value="NZ_WEGH01000001.1"/>
</dbReference>
<dbReference type="OrthoDB" id="3872739at2"/>
<evidence type="ECO:0000256" key="3">
    <source>
        <dbReference type="ARBA" id="ARBA00022475"/>
    </source>
</evidence>
<evidence type="ECO:0000313" key="11">
    <source>
        <dbReference type="Proteomes" id="UP000487268"/>
    </source>
</evidence>
<comment type="subcellular location">
    <subcellularLocation>
        <location evidence="1">Cell membrane</location>
        <topology evidence="1">Multi-pass membrane protein</topology>
    </subcellularLocation>
</comment>
<comment type="caution">
    <text evidence="10">The sequence shown here is derived from an EMBL/GenBank/DDBJ whole genome shotgun (WGS) entry which is preliminary data.</text>
</comment>
<dbReference type="InterPro" id="IPR003856">
    <property type="entry name" value="LPS_length_determ_N"/>
</dbReference>
<evidence type="ECO:0000256" key="2">
    <source>
        <dbReference type="ARBA" id="ARBA00006683"/>
    </source>
</evidence>
<keyword evidence="6 8" id="KW-0472">Membrane</keyword>
<dbReference type="EMBL" id="WEGH01000001">
    <property type="protein sequence ID" value="MQY03683.1"/>
    <property type="molecule type" value="Genomic_DNA"/>
</dbReference>
<evidence type="ECO:0000256" key="5">
    <source>
        <dbReference type="ARBA" id="ARBA00022989"/>
    </source>
</evidence>
<protein>
    <recommendedName>
        <fullName evidence="9">Polysaccharide chain length determinant N-terminal domain-containing protein</fullName>
    </recommendedName>
</protein>
<gene>
    <name evidence="10" type="ORF">ACRB68_17280</name>
</gene>
<name>A0A7K0BR69_9ACTN</name>
<evidence type="ECO:0000256" key="6">
    <source>
        <dbReference type="ARBA" id="ARBA00023136"/>
    </source>
</evidence>
<feature type="transmembrane region" description="Helical" evidence="8">
    <location>
        <begin position="159"/>
        <end position="178"/>
    </location>
</feature>
<comment type="similarity">
    <text evidence="2">Belongs to the CpsC/CapA family.</text>
</comment>
<feature type="region of interest" description="Disordered" evidence="7">
    <location>
        <begin position="182"/>
        <end position="225"/>
    </location>
</feature>